<organism evidence="3 4">
    <name type="scientific">Triparma laevis f. inornata</name>
    <dbReference type="NCBI Taxonomy" id="1714386"/>
    <lineage>
        <taxon>Eukaryota</taxon>
        <taxon>Sar</taxon>
        <taxon>Stramenopiles</taxon>
        <taxon>Ochrophyta</taxon>
        <taxon>Bolidophyceae</taxon>
        <taxon>Parmales</taxon>
        <taxon>Triparmaceae</taxon>
        <taxon>Triparma</taxon>
    </lineage>
</organism>
<evidence type="ECO:0000256" key="1">
    <source>
        <dbReference type="SAM" id="Coils"/>
    </source>
</evidence>
<dbReference type="Proteomes" id="UP001162640">
    <property type="component" value="Unassembled WGS sequence"/>
</dbReference>
<evidence type="ECO:0000313" key="3">
    <source>
        <dbReference type="EMBL" id="GMH87876.1"/>
    </source>
</evidence>
<accession>A0A9W7BC30</accession>
<comment type="caution">
    <text evidence="3">The sequence shown here is derived from an EMBL/GenBank/DDBJ whole genome shotgun (WGS) entry which is preliminary data.</text>
</comment>
<keyword evidence="1" id="KW-0175">Coiled coil</keyword>
<proteinExistence type="predicted"/>
<dbReference type="AlphaFoldDB" id="A0A9W7BC30"/>
<gene>
    <name evidence="3" type="ORF">TL16_g10990</name>
</gene>
<evidence type="ECO:0000256" key="2">
    <source>
        <dbReference type="SAM" id="MobiDB-lite"/>
    </source>
</evidence>
<dbReference type="EMBL" id="BLQM01000402">
    <property type="protein sequence ID" value="GMH87876.1"/>
    <property type="molecule type" value="Genomic_DNA"/>
</dbReference>
<feature type="region of interest" description="Disordered" evidence="2">
    <location>
        <begin position="98"/>
        <end position="130"/>
    </location>
</feature>
<feature type="coiled-coil region" evidence="1">
    <location>
        <begin position="39"/>
        <end position="73"/>
    </location>
</feature>
<name>A0A9W7BC30_9STRA</name>
<feature type="compositionally biased region" description="Basic and acidic residues" evidence="2">
    <location>
        <begin position="112"/>
        <end position="127"/>
    </location>
</feature>
<evidence type="ECO:0000313" key="4">
    <source>
        <dbReference type="Proteomes" id="UP001162640"/>
    </source>
</evidence>
<reference evidence="4" key="1">
    <citation type="journal article" date="2023" name="Commun. Biol.">
        <title>Genome analysis of Parmales, the sister group of diatoms, reveals the evolutionary specialization of diatoms from phago-mixotrophs to photoautotrophs.</title>
        <authorList>
            <person name="Ban H."/>
            <person name="Sato S."/>
            <person name="Yoshikawa S."/>
            <person name="Yamada K."/>
            <person name="Nakamura Y."/>
            <person name="Ichinomiya M."/>
            <person name="Sato N."/>
            <person name="Blanc-Mathieu R."/>
            <person name="Endo H."/>
            <person name="Kuwata A."/>
            <person name="Ogata H."/>
        </authorList>
    </citation>
    <scope>NUCLEOTIDE SEQUENCE [LARGE SCALE GENOMIC DNA]</scope>
</reference>
<protein>
    <submittedName>
        <fullName evidence="3">Uncharacterized protein</fullName>
    </submittedName>
</protein>
<sequence>MKLSGRRGRCLRGKRKIVAWFVAVKEERCGLCVKASEERMVLDERGKRVEAELREAKAKLRETKMEVVALREGRDDDEDGGGEEQGIAGEVVEILAASTTTKPRVRRPSRKRKEEMGIKKEPRDVKKVKTALPTAKPGRVFWTAEGEAALVEGVNDYGLDFGRIKADYDA</sequence>